<protein>
    <submittedName>
        <fullName evidence="1">Uncharacterized protein</fullName>
    </submittedName>
</protein>
<organism evidence="1 2">
    <name type="scientific">Arcobacter acticola</name>
    <dbReference type="NCBI Taxonomy" id="1849015"/>
    <lineage>
        <taxon>Bacteria</taxon>
        <taxon>Pseudomonadati</taxon>
        <taxon>Campylobacterota</taxon>
        <taxon>Epsilonproteobacteria</taxon>
        <taxon>Campylobacterales</taxon>
        <taxon>Arcobacteraceae</taxon>
        <taxon>Arcobacter</taxon>
    </lineage>
</organism>
<dbReference type="InterPro" id="IPR036322">
    <property type="entry name" value="WD40_repeat_dom_sf"/>
</dbReference>
<dbReference type="AlphaFoldDB" id="A0A6M8EI74"/>
<proteinExistence type="predicted"/>
<accession>A0A6M8EI74</accession>
<evidence type="ECO:0000313" key="2">
    <source>
        <dbReference type="Proteomes" id="UP000503483"/>
    </source>
</evidence>
<name>A0A6M8EI74_9BACT</name>
<sequence length="327" mass="36531">MKYILISISALLLFTACSGKKYFEPEDVSNNIVLSKESLSSSITSINKIGATLEDKRFLTKNGISDVELPEGFDFLNLTEDGKVIATNYLDKILVGNVEKPMKDVVVAASLKDGKLALVYSNNTIELQDMATSKTLYKEYLPLSLANDTRITNPYFMGNLVLFPTLNGKVIIVSSINYESIKNIAVDPDNEFNNIISLNVIESSQTLIVASPNKIVSISPKEIISKDYEVRDVIVNKEDIYVATIDGQIKKLTPNLNEVASKKYKYAKIHALAFTDSLYAVESQGFLINIKEDFTTSVIYDFSFDNEERMIAIGNRIYFDSQYITLP</sequence>
<dbReference type="EMBL" id="CP042652">
    <property type="protein sequence ID" value="QKE29812.1"/>
    <property type="molecule type" value="Genomic_DNA"/>
</dbReference>
<dbReference type="Proteomes" id="UP000503483">
    <property type="component" value="Chromosome"/>
</dbReference>
<keyword evidence="2" id="KW-1185">Reference proteome</keyword>
<dbReference type="KEGG" id="paco:AACT_2742"/>
<reference evidence="1 2" key="1">
    <citation type="submission" date="2019-08" db="EMBL/GenBank/DDBJ databases">
        <title>Complete genome sequence of Arcobacter acticola.</title>
        <authorList>
            <person name="Miller W."/>
        </authorList>
    </citation>
    <scope>NUCLEOTIDE SEQUENCE [LARGE SCALE GENOMIC DNA]</scope>
    <source>
        <strain evidence="1 2">KCTC 52212</strain>
    </source>
</reference>
<dbReference type="RefSeq" id="WP_172127895.1">
    <property type="nucleotide sequence ID" value="NZ_CP042652.1"/>
</dbReference>
<dbReference type="PROSITE" id="PS51257">
    <property type="entry name" value="PROKAR_LIPOPROTEIN"/>
    <property type="match status" value="1"/>
</dbReference>
<evidence type="ECO:0000313" key="1">
    <source>
        <dbReference type="EMBL" id="QKE29812.1"/>
    </source>
</evidence>
<gene>
    <name evidence="1" type="ORF">AACT_2742</name>
</gene>
<dbReference type="SUPFAM" id="SSF50978">
    <property type="entry name" value="WD40 repeat-like"/>
    <property type="match status" value="1"/>
</dbReference>